<name>A0A1E3XG71_9BACT</name>
<protein>
    <submittedName>
        <fullName evidence="2">Uncharacterized protein</fullName>
    </submittedName>
</protein>
<evidence type="ECO:0000256" key="1">
    <source>
        <dbReference type="SAM" id="Coils"/>
    </source>
</evidence>
<evidence type="ECO:0000313" key="2">
    <source>
        <dbReference type="EMBL" id="ODS34609.1"/>
    </source>
</evidence>
<sequence>MTKFVFKNDTFLVGVQPNAVPEGNTDNSDTSKDIEVLKEENKKLKDEIERLKSLLNSNTT</sequence>
<dbReference type="AlphaFoldDB" id="A0A1E3XG71"/>
<feature type="coiled-coil region" evidence="1">
    <location>
        <begin position="27"/>
        <end position="57"/>
    </location>
</feature>
<accession>A0A1E3XG71</accession>
<gene>
    <name evidence="2" type="ORF">SCARUB_00189</name>
</gene>
<dbReference type="EMBL" id="MAYW01000003">
    <property type="protein sequence ID" value="ODS34609.1"/>
    <property type="molecule type" value="Genomic_DNA"/>
</dbReference>
<dbReference type="Proteomes" id="UP000094056">
    <property type="component" value="Unassembled WGS sequence"/>
</dbReference>
<keyword evidence="1" id="KW-0175">Coiled coil</keyword>
<organism evidence="2 3">
    <name type="scientific">Candidatus Scalindua rubra</name>
    <dbReference type="NCBI Taxonomy" id="1872076"/>
    <lineage>
        <taxon>Bacteria</taxon>
        <taxon>Pseudomonadati</taxon>
        <taxon>Planctomycetota</taxon>
        <taxon>Candidatus Brocadiia</taxon>
        <taxon>Candidatus Brocadiales</taxon>
        <taxon>Candidatus Scalinduaceae</taxon>
        <taxon>Candidatus Scalindua</taxon>
    </lineage>
</organism>
<comment type="caution">
    <text evidence="2">The sequence shown here is derived from an EMBL/GenBank/DDBJ whole genome shotgun (WGS) entry which is preliminary data.</text>
</comment>
<proteinExistence type="predicted"/>
<reference evidence="2 3" key="1">
    <citation type="submission" date="2016-07" db="EMBL/GenBank/DDBJ databases">
        <title>Draft genome of Scalindua rubra, obtained from a brine-seawater interface in the Red Sea, sheds light on salt adaptation in anammox bacteria.</title>
        <authorList>
            <person name="Speth D.R."/>
            <person name="Lagkouvardos I."/>
            <person name="Wang Y."/>
            <person name="Qian P.-Y."/>
            <person name="Dutilh B.E."/>
            <person name="Jetten M.S."/>
        </authorList>
    </citation>
    <scope>NUCLEOTIDE SEQUENCE [LARGE SCALE GENOMIC DNA]</scope>
    <source>
        <strain evidence="2">BSI-1</strain>
    </source>
</reference>
<evidence type="ECO:0000313" key="3">
    <source>
        <dbReference type="Proteomes" id="UP000094056"/>
    </source>
</evidence>